<feature type="non-terminal residue" evidence="12">
    <location>
        <position position="1"/>
    </location>
</feature>
<evidence type="ECO:0000256" key="2">
    <source>
        <dbReference type="ARBA" id="ARBA00012729"/>
    </source>
</evidence>
<evidence type="ECO:0000256" key="7">
    <source>
        <dbReference type="ARBA" id="ARBA00023326"/>
    </source>
</evidence>
<evidence type="ECO:0000313" key="12">
    <source>
        <dbReference type="EMBL" id="RCI02465.1"/>
    </source>
</evidence>
<keyword evidence="5" id="KW-0119">Carbohydrate metabolism</keyword>
<dbReference type="Gene3D" id="3.20.20.80">
    <property type="entry name" value="Glycosidases"/>
    <property type="match status" value="1"/>
</dbReference>
<evidence type="ECO:0000256" key="1">
    <source>
        <dbReference type="ARBA" id="ARBA00000822"/>
    </source>
</evidence>
<protein>
    <recommendedName>
        <fullName evidence="2">chitinase</fullName>
        <ecNumber evidence="2">3.2.1.14</ecNumber>
    </recommendedName>
</protein>
<dbReference type="InterPro" id="IPR001223">
    <property type="entry name" value="Glyco_hydro18_cat"/>
</dbReference>
<evidence type="ECO:0000256" key="5">
    <source>
        <dbReference type="ARBA" id="ARBA00023277"/>
    </source>
</evidence>
<evidence type="ECO:0000256" key="4">
    <source>
        <dbReference type="ARBA" id="ARBA00023024"/>
    </source>
</evidence>
<comment type="catalytic activity">
    <reaction evidence="1">
        <text>Random endo-hydrolysis of N-acetyl-beta-D-glucosaminide (1-&gt;4)-beta-linkages in chitin and chitodextrins.</text>
        <dbReference type="EC" id="3.2.1.14"/>
    </reaction>
</comment>
<evidence type="ECO:0000256" key="6">
    <source>
        <dbReference type="ARBA" id="ARBA00023295"/>
    </source>
</evidence>
<evidence type="ECO:0000256" key="8">
    <source>
        <dbReference type="RuleBase" id="RU000489"/>
    </source>
</evidence>
<dbReference type="AlphaFoldDB" id="A0A367KJQ8"/>
<dbReference type="PANTHER" id="PTHR45708:SF49">
    <property type="entry name" value="ENDOCHITINASE"/>
    <property type="match status" value="1"/>
</dbReference>
<evidence type="ECO:0000313" key="13">
    <source>
        <dbReference type="Proteomes" id="UP000253551"/>
    </source>
</evidence>
<dbReference type="InterPro" id="IPR001579">
    <property type="entry name" value="Glyco_hydro_18_chit_AS"/>
</dbReference>
<comment type="similarity">
    <text evidence="9">Belongs to the glycosyl hydrolase 18 family.</text>
</comment>
<comment type="caution">
    <text evidence="12">The sequence shown here is derived from an EMBL/GenBank/DDBJ whole genome shotgun (WGS) entry which is preliminary data.</text>
</comment>
<evidence type="ECO:0000256" key="9">
    <source>
        <dbReference type="RuleBase" id="RU004453"/>
    </source>
</evidence>
<keyword evidence="13" id="KW-1185">Reference proteome</keyword>
<keyword evidence="4" id="KW-0146">Chitin degradation</keyword>
<dbReference type="InterPro" id="IPR017853">
    <property type="entry name" value="GH"/>
</dbReference>
<organism evidence="12 13">
    <name type="scientific">Rhizopus stolonifer</name>
    <name type="common">Rhizopus nigricans</name>
    <dbReference type="NCBI Taxonomy" id="4846"/>
    <lineage>
        <taxon>Eukaryota</taxon>
        <taxon>Fungi</taxon>
        <taxon>Fungi incertae sedis</taxon>
        <taxon>Mucoromycota</taxon>
        <taxon>Mucoromycotina</taxon>
        <taxon>Mucoromycetes</taxon>
        <taxon>Mucorales</taxon>
        <taxon>Mucorineae</taxon>
        <taxon>Rhizopodaceae</taxon>
        <taxon>Rhizopus</taxon>
    </lineage>
</organism>
<evidence type="ECO:0000256" key="10">
    <source>
        <dbReference type="SAM" id="MobiDB-lite"/>
    </source>
</evidence>
<dbReference type="GO" id="GO:0000272">
    <property type="term" value="P:polysaccharide catabolic process"/>
    <property type="evidence" value="ECO:0007669"/>
    <property type="project" value="UniProtKB-KW"/>
</dbReference>
<name>A0A367KJQ8_RHIST</name>
<feature type="region of interest" description="Disordered" evidence="10">
    <location>
        <begin position="210"/>
        <end position="234"/>
    </location>
</feature>
<accession>A0A367KJQ8</accession>
<evidence type="ECO:0000259" key="11">
    <source>
        <dbReference type="PROSITE" id="PS51910"/>
    </source>
</evidence>
<keyword evidence="7" id="KW-0624">Polysaccharide degradation</keyword>
<dbReference type="PROSITE" id="PS51910">
    <property type="entry name" value="GH18_2"/>
    <property type="match status" value="1"/>
</dbReference>
<dbReference type="EMBL" id="PJQM01001382">
    <property type="protein sequence ID" value="RCI02465.1"/>
    <property type="molecule type" value="Genomic_DNA"/>
</dbReference>
<dbReference type="EC" id="3.2.1.14" evidence="2"/>
<reference evidence="12 13" key="1">
    <citation type="journal article" date="2018" name="G3 (Bethesda)">
        <title>Phylogenetic and Phylogenomic Definition of Rhizopus Species.</title>
        <authorList>
            <person name="Gryganskyi A.P."/>
            <person name="Golan J."/>
            <person name="Dolatabadi S."/>
            <person name="Mondo S."/>
            <person name="Robb S."/>
            <person name="Idnurm A."/>
            <person name="Muszewska A."/>
            <person name="Steczkiewicz K."/>
            <person name="Masonjones S."/>
            <person name="Liao H.L."/>
            <person name="Gajdeczka M.T."/>
            <person name="Anike F."/>
            <person name="Vuek A."/>
            <person name="Anishchenko I.M."/>
            <person name="Voigt K."/>
            <person name="de Hoog G.S."/>
            <person name="Smith M.E."/>
            <person name="Heitman J."/>
            <person name="Vilgalys R."/>
            <person name="Stajich J.E."/>
        </authorList>
    </citation>
    <scope>NUCLEOTIDE SEQUENCE [LARGE SCALE GENOMIC DNA]</scope>
    <source>
        <strain evidence="12 13">LSU 92-RS-03</strain>
    </source>
</reference>
<dbReference type="GO" id="GO:0005576">
    <property type="term" value="C:extracellular region"/>
    <property type="evidence" value="ECO:0007669"/>
    <property type="project" value="TreeGrafter"/>
</dbReference>
<dbReference type="Pfam" id="PF03427">
    <property type="entry name" value="CBM_19"/>
    <property type="match status" value="1"/>
</dbReference>
<dbReference type="Proteomes" id="UP000253551">
    <property type="component" value="Unassembled WGS sequence"/>
</dbReference>
<dbReference type="SUPFAM" id="SSF51445">
    <property type="entry name" value="(Trans)glycosidases"/>
    <property type="match status" value="1"/>
</dbReference>
<dbReference type="InterPro" id="IPR005089">
    <property type="entry name" value="CBM19"/>
</dbReference>
<dbReference type="OrthoDB" id="6020543at2759"/>
<dbReference type="InterPro" id="IPR050542">
    <property type="entry name" value="Glycosyl_Hydrlase18_Chitinase"/>
</dbReference>
<dbReference type="STRING" id="4846.A0A367KJQ8"/>
<dbReference type="Pfam" id="PF00704">
    <property type="entry name" value="Glyco_hydro_18"/>
    <property type="match status" value="1"/>
</dbReference>
<gene>
    <name evidence="12" type="primary">CHT1_8</name>
    <name evidence="12" type="ORF">CU098_012060</name>
</gene>
<sequence>IILSLGGAAGSYGLSSDEQGQEFAQTIWDIFGGGSSSTRPFGDAIIDGIDLDIEGGPSTGYTAFVNALRSKWGSSFIVGAAPQCPFPDAILGSVINAVAMDYVNVQFYNNYCSVDSGSAFNFDTWDKWAKTQAPNKNIKVMLTVPGSSTAAGSGYAPISTLSSIIPSVASSYSSFGGVSVWDASQAWNNGGFNSQLYSLVHGSGSVPAAAETTTTTRASTTSASPSATDVTSDASCSNEGQMSCTSQGSYAVCDHGTWYTSSCPSGTVCTSTTDDQSIYCGYPLLRQASDVTSQFFATSSANKSFEAVIHARRTQGSFKKATTLEFKAPRSIRFERCHTGELQQVGRQVRVQVKNEESMGLVLNLNGTFSDILVAPTSFDFV</sequence>
<dbReference type="GO" id="GO:0008061">
    <property type="term" value="F:chitin binding"/>
    <property type="evidence" value="ECO:0007669"/>
    <property type="project" value="InterPro"/>
</dbReference>
<proteinExistence type="inferred from homology"/>
<feature type="domain" description="GH18" evidence="11">
    <location>
        <begin position="1"/>
        <end position="203"/>
    </location>
</feature>
<keyword evidence="3 8" id="KW-0378">Hydrolase</keyword>
<keyword evidence="6 8" id="KW-0326">Glycosidase</keyword>
<evidence type="ECO:0000256" key="3">
    <source>
        <dbReference type="ARBA" id="ARBA00022801"/>
    </source>
</evidence>
<dbReference type="PROSITE" id="PS01095">
    <property type="entry name" value="GH18_1"/>
    <property type="match status" value="1"/>
</dbReference>
<dbReference type="GO" id="GO:0006032">
    <property type="term" value="P:chitin catabolic process"/>
    <property type="evidence" value="ECO:0007669"/>
    <property type="project" value="UniProtKB-KW"/>
</dbReference>
<dbReference type="PANTHER" id="PTHR45708">
    <property type="entry name" value="ENDOCHITINASE"/>
    <property type="match status" value="1"/>
</dbReference>
<dbReference type="GO" id="GO:0008843">
    <property type="term" value="F:endochitinase activity"/>
    <property type="evidence" value="ECO:0007669"/>
    <property type="project" value="UniProtKB-EC"/>
</dbReference>